<evidence type="ECO:0000256" key="1">
    <source>
        <dbReference type="SAM" id="Phobius"/>
    </source>
</evidence>
<dbReference type="SMART" id="SM00267">
    <property type="entry name" value="GGDEF"/>
    <property type="match status" value="1"/>
</dbReference>
<dbReference type="PROSITE" id="PS50887">
    <property type="entry name" value="GGDEF"/>
    <property type="match status" value="1"/>
</dbReference>
<feature type="transmembrane region" description="Helical" evidence="1">
    <location>
        <begin position="107"/>
        <end position="124"/>
    </location>
</feature>
<keyword evidence="1" id="KW-0812">Transmembrane</keyword>
<dbReference type="AlphaFoldDB" id="A0A644U7W9"/>
<feature type="transmembrane region" description="Helical" evidence="1">
    <location>
        <begin position="74"/>
        <end position="95"/>
    </location>
</feature>
<dbReference type="FunFam" id="3.30.70.270:FF:000001">
    <property type="entry name" value="Diguanylate cyclase domain protein"/>
    <property type="match status" value="1"/>
</dbReference>
<sequence length="391" mass="43336">MNPSIWGEIVLLDTYTMYLMLCLGNFIVFIMLVFFGRSTQPDGLFTRYTYAKLFQCIGLSLVIFKGIVPAAISAIIGNGLLFAGILLEAFCIIYVGKTPSQRAAKDWVRIALLLIAGFVVLYLSDVSTVVRTSVAAIVLASTSLIVSGGLLFFNNATTLRRVSGFLFLGCSIFHIYRAIGALSNPLGYMFFDGQTVAFLMAYVHMMFSTMAFLLMSREVSDIKLKQAATMDYLTGIYNRMQFMNLAKKLVSLLARQKRPVSVLMLDLDHFKAINDKYGHFTGDEVLVHFSKSTTAVLRPEDIFARYGGEEFIILLPNTGSREVMLIGQRIKNHLADAVTNKGVPHYTVSMGAATIIPAHRSELAKVMRMADEALFQAKRGGRNKVIQYGVS</sequence>
<dbReference type="Gene3D" id="3.30.70.270">
    <property type="match status" value="1"/>
</dbReference>
<organism evidence="3">
    <name type="scientific">bioreactor metagenome</name>
    <dbReference type="NCBI Taxonomy" id="1076179"/>
    <lineage>
        <taxon>unclassified sequences</taxon>
        <taxon>metagenomes</taxon>
        <taxon>ecological metagenomes</taxon>
    </lineage>
</organism>
<protein>
    <recommendedName>
        <fullName evidence="2">GGDEF domain-containing protein</fullName>
    </recommendedName>
</protein>
<dbReference type="PANTHER" id="PTHR45138:SF9">
    <property type="entry name" value="DIGUANYLATE CYCLASE DGCM-RELATED"/>
    <property type="match status" value="1"/>
</dbReference>
<dbReference type="SUPFAM" id="SSF55073">
    <property type="entry name" value="Nucleotide cyclase"/>
    <property type="match status" value="1"/>
</dbReference>
<gene>
    <name evidence="3" type="ORF">SDC9_20863</name>
</gene>
<evidence type="ECO:0000313" key="3">
    <source>
        <dbReference type="EMBL" id="MPL75044.1"/>
    </source>
</evidence>
<dbReference type="InterPro" id="IPR043128">
    <property type="entry name" value="Rev_trsase/Diguanyl_cyclase"/>
</dbReference>
<reference evidence="3" key="1">
    <citation type="submission" date="2019-08" db="EMBL/GenBank/DDBJ databases">
        <authorList>
            <person name="Kucharzyk K."/>
            <person name="Murdoch R.W."/>
            <person name="Higgins S."/>
            <person name="Loffler F."/>
        </authorList>
    </citation>
    <scope>NUCLEOTIDE SEQUENCE</scope>
</reference>
<name>A0A644U7W9_9ZZZZ</name>
<keyword evidence="1" id="KW-0472">Membrane</keyword>
<feature type="transmembrane region" description="Helical" evidence="1">
    <location>
        <begin position="165"/>
        <end position="183"/>
    </location>
</feature>
<accession>A0A644U7W9</accession>
<feature type="transmembrane region" description="Helical" evidence="1">
    <location>
        <begin position="130"/>
        <end position="153"/>
    </location>
</feature>
<dbReference type="GO" id="GO:0052621">
    <property type="term" value="F:diguanylate cyclase activity"/>
    <property type="evidence" value="ECO:0007669"/>
    <property type="project" value="TreeGrafter"/>
</dbReference>
<dbReference type="EMBL" id="VSSQ01000085">
    <property type="protein sequence ID" value="MPL75044.1"/>
    <property type="molecule type" value="Genomic_DNA"/>
</dbReference>
<feature type="transmembrane region" description="Helical" evidence="1">
    <location>
        <begin position="15"/>
        <end position="36"/>
    </location>
</feature>
<dbReference type="InterPro" id="IPR000160">
    <property type="entry name" value="GGDEF_dom"/>
</dbReference>
<comment type="caution">
    <text evidence="3">The sequence shown here is derived from an EMBL/GenBank/DDBJ whole genome shotgun (WGS) entry which is preliminary data.</text>
</comment>
<feature type="transmembrane region" description="Helical" evidence="1">
    <location>
        <begin position="195"/>
        <end position="215"/>
    </location>
</feature>
<evidence type="ECO:0000259" key="2">
    <source>
        <dbReference type="PROSITE" id="PS50887"/>
    </source>
</evidence>
<dbReference type="PANTHER" id="PTHR45138">
    <property type="entry name" value="REGULATORY COMPONENTS OF SENSORY TRANSDUCTION SYSTEM"/>
    <property type="match status" value="1"/>
</dbReference>
<dbReference type="InterPro" id="IPR050469">
    <property type="entry name" value="Diguanylate_Cyclase"/>
</dbReference>
<keyword evidence="1" id="KW-1133">Transmembrane helix</keyword>
<dbReference type="CDD" id="cd01949">
    <property type="entry name" value="GGDEF"/>
    <property type="match status" value="1"/>
</dbReference>
<feature type="transmembrane region" description="Helical" evidence="1">
    <location>
        <begin position="48"/>
        <end position="68"/>
    </location>
</feature>
<dbReference type="InterPro" id="IPR029787">
    <property type="entry name" value="Nucleotide_cyclase"/>
</dbReference>
<dbReference type="Pfam" id="PF00990">
    <property type="entry name" value="GGDEF"/>
    <property type="match status" value="1"/>
</dbReference>
<dbReference type="NCBIfam" id="TIGR00254">
    <property type="entry name" value="GGDEF"/>
    <property type="match status" value="1"/>
</dbReference>
<feature type="domain" description="GGDEF" evidence="2">
    <location>
        <begin position="258"/>
        <end position="390"/>
    </location>
</feature>
<proteinExistence type="predicted"/>